<dbReference type="InterPro" id="IPR001387">
    <property type="entry name" value="Cro/C1-type_HTH"/>
</dbReference>
<dbReference type="SMART" id="SM00530">
    <property type="entry name" value="HTH_XRE"/>
    <property type="match status" value="2"/>
</dbReference>
<dbReference type="PROSITE" id="PS50943">
    <property type="entry name" value="HTH_CROC1"/>
    <property type="match status" value="2"/>
</dbReference>
<evidence type="ECO:0000259" key="1">
    <source>
        <dbReference type="PROSITE" id="PS50943"/>
    </source>
</evidence>
<dbReference type="InterPro" id="IPR010982">
    <property type="entry name" value="Lambda_DNA-bd_dom_sf"/>
</dbReference>
<dbReference type="AlphaFoldDB" id="A0AB38YGI1"/>
<evidence type="ECO:0000313" key="2">
    <source>
        <dbReference type="EMBL" id="WLD58213.1"/>
    </source>
</evidence>
<feature type="domain" description="HTH cro/C1-type" evidence="1">
    <location>
        <begin position="174"/>
        <end position="230"/>
    </location>
</feature>
<accession>A0AB38YGI1</accession>
<dbReference type="CDD" id="cd00093">
    <property type="entry name" value="HTH_XRE"/>
    <property type="match status" value="2"/>
</dbReference>
<sequence>MSNNKLEPVREQILAQFSPREVNFAELEVGLDQLYGSNLKRSRLALGWSQEKTAAEIGVSLSQYRKYESGSDYARMGTTARYMMRTGVPFQYFFLGGGYDYLFSSLTIRADLLQMQIFVGQSNDREFNHFVHLLSEMLEVPLPTPLDTDGLIWPSRQEVAAEIDGYYAMVAEGLRSFRDVLHIPQDMVADLLGIASSTMGNYERASNEPHFNVIMALRLWAATGVNPLWLTYGSHFFNMRMLQHKRMEYLCQMLHGLPVPALPNLTQAVVALGTLRADVRGSRS</sequence>
<dbReference type="SUPFAM" id="SSF47413">
    <property type="entry name" value="lambda repressor-like DNA-binding domains"/>
    <property type="match status" value="2"/>
</dbReference>
<dbReference type="Pfam" id="PF01381">
    <property type="entry name" value="HTH_3"/>
    <property type="match status" value="1"/>
</dbReference>
<gene>
    <name evidence="2" type="ORF">NFC81_00120</name>
</gene>
<proteinExistence type="predicted"/>
<name>A0AB38YGI1_9GAMM</name>
<feature type="domain" description="HTH cro/C1-type" evidence="1">
    <location>
        <begin position="39"/>
        <end position="93"/>
    </location>
</feature>
<organism evidence="2">
    <name type="scientific">Salinispirillum sp. LH 10-3-1</name>
    <dbReference type="NCBI Taxonomy" id="2952525"/>
    <lineage>
        <taxon>Bacteria</taxon>
        <taxon>Pseudomonadati</taxon>
        <taxon>Pseudomonadota</taxon>
        <taxon>Gammaproteobacteria</taxon>
        <taxon>Oceanospirillales</taxon>
        <taxon>Saccharospirillaceae</taxon>
        <taxon>Salinispirillum</taxon>
    </lineage>
</organism>
<dbReference type="GO" id="GO:0003677">
    <property type="term" value="F:DNA binding"/>
    <property type="evidence" value="ECO:0007669"/>
    <property type="project" value="InterPro"/>
</dbReference>
<protein>
    <submittedName>
        <fullName evidence="2">Helix-turn-helix domain-containing protein</fullName>
    </submittedName>
</protein>
<dbReference type="EMBL" id="CP101717">
    <property type="protein sequence ID" value="WLD58213.1"/>
    <property type="molecule type" value="Genomic_DNA"/>
</dbReference>
<reference evidence="2" key="1">
    <citation type="submission" date="2022-07" db="EMBL/GenBank/DDBJ databases">
        <title>Complete genome sequence of Salinispirillum sp. LH10-3-1 capable of multiple carbohydrate inversion isolated from a soda lake.</title>
        <authorList>
            <person name="Liu J."/>
            <person name="Zhai Y."/>
            <person name="Zhang H."/>
            <person name="Yang H."/>
            <person name="Qu J."/>
            <person name="Li J."/>
        </authorList>
    </citation>
    <scope>NUCLEOTIDE SEQUENCE</scope>
    <source>
        <strain evidence="2">LH 10-3-1</strain>
    </source>
</reference>
<dbReference type="Gene3D" id="1.10.260.40">
    <property type="entry name" value="lambda repressor-like DNA-binding domains"/>
    <property type="match status" value="2"/>
</dbReference>
<dbReference type="RefSeq" id="WP_304995499.1">
    <property type="nucleotide sequence ID" value="NZ_CP101717.1"/>
</dbReference>